<keyword evidence="9" id="KW-1185">Reference proteome</keyword>
<dbReference type="Gene3D" id="3.30.410.40">
    <property type="match status" value="1"/>
</dbReference>
<evidence type="ECO:0000256" key="4">
    <source>
        <dbReference type="ARBA" id="ARBA00022827"/>
    </source>
</evidence>
<dbReference type="STRING" id="721133.SAMN05216176_10929"/>
<reference evidence="8 9" key="1">
    <citation type="journal article" date="2012" name="J. Bacteriol.">
        <title>Genome Sequence of Nitratireductor indicus Type Strain C115.</title>
        <authorList>
            <person name="Lai Q."/>
            <person name="Li G."/>
            <person name="Yu Z."/>
            <person name="Shao Z."/>
        </authorList>
    </citation>
    <scope>NUCLEOTIDE SEQUENCE [LARGE SCALE GENOMIC DNA]</scope>
    <source>
        <strain evidence="8 9">C115</strain>
    </source>
</reference>
<dbReference type="PANTHER" id="PTHR11552">
    <property type="entry name" value="GLUCOSE-METHANOL-CHOLINE GMC OXIDOREDUCTASE"/>
    <property type="match status" value="1"/>
</dbReference>
<dbReference type="GO" id="GO:0050660">
    <property type="term" value="F:flavin adenine dinucleotide binding"/>
    <property type="evidence" value="ECO:0007669"/>
    <property type="project" value="InterPro"/>
</dbReference>
<comment type="cofactor">
    <cofactor evidence="1 5">
        <name>FAD</name>
        <dbReference type="ChEBI" id="CHEBI:57692"/>
    </cofactor>
</comment>
<dbReference type="RefSeq" id="WP_009451093.1">
    <property type="nucleotide sequence ID" value="NZ_AMSI01000009.1"/>
</dbReference>
<name>K2P379_9HYPH</name>
<dbReference type="PIRSF" id="PIRSF000137">
    <property type="entry name" value="Alcohol_oxidase"/>
    <property type="match status" value="1"/>
</dbReference>
<evidence type="ECO:0000259" key="7">
    <source>
        <dbReference type="PROSITE" id="PS00623"/>
    </source>
</evidence>
<gene>
    <name evidence="8" type="ORF">NA8A_14579</name>
</gene>
<accession>K2P379</accession>
<dbReference type="PATRIC" id="fig|1231190.3.peg.3027"/>
<evidence type="ECO:0000256" key="2">
    <source>
        <dbReference type="ARBA" id="ARBA00010790"/>
    </source>
</evidence>
<keyword evidence="4 5" id="KW-0274">FAD</keyword>
<dbReference type="eggNOG" id="COG2303">
    <property type="taxonomic scope" value="Bacteria"/>
</dbReference>
<organism evidence="8 9">
    <name type="scientific">Nitratireductor indicus C115</name>
    <dbReference type="NCBI Taxonomy" id="1231190"/>
    <lineage>
        <taxon>Bacteria</taxon>
        <taxon>Pseudomonadati</taxon>
        <taxon>Pseudomonadota</taxon>
        <taxon>Alphaproteobacteria</taxon>
        <taxon>Hyphomicrobiales</taxon>
        <taxon>Phyllobacteriaceae</taxon>
        <taxon>Nitratireductor</taxon>
    </lineage>
</organism>
<dbReference type="PANTHER" id="PTHR11552:SF147">
    <property type="entry name" value="CHOLINE DEHYDROGENASE, MITOCHONDRIAL"/>
    <property type="match status" value="1"/>
</dbReference>
<dbReference type="AlphaFoldDB" id="K2P379"/>
<keyword evidence="3 6" id="KW-0285">Flavoprotein</keyword>
<dbReference type="EMBL" id="AMSI01000009">
    <property type="protein sequence ID" value="EKF41851.1"/>
    <property type="molecule type" value="Genomic_DNA"/>
</dbReference>
<evidence type="ECO:0000256" key="6">
    <source>
        <dbReference type="RuleBase" id="RU003968"/>
    </source>
</evidence>
<comment type="similarity">
    <text evidence="2 6">Belongs to the GMC oxidoreductase family.</text>
</comment>
<dbReference type="SUPFAM" id="SSF54373">
    <property type="entry name" value="FAD-linked reductases, C-terminal domain"/>
    <property type="match status" value="1"/>
</dbReference>
<dbReference type="Proteomes" id="UP000007374">
    <property type="component" value="Unassembled WGS sequence"/>
</dbReference>
<dbReference type="InterPro" id="IPR000172">
    <property type="entry name" value="GMC_OxRdtase_N"/>
</dbReference>
<feature type="binding site" evidence="5">
    <location>
        <position position="83"/>
    </location>
    <ligand>
        <name>FAD</name>
        <dbReference type="ChEBI" id="CHEBI:57692"/>
    </ligand>
</feature>
<evidence type="ECO:0000313" key="9">
    <source>
        <dbReference type="Proteomes" id="UP000007374"/>
    </source>
</evidence>
<dbReference type="GO" id="GO:0016614">
    <property type="term" value="F:oxidoreductase activity, acting on CH-OH group of donors"/>
    <property type="evidence" value="ECO:0007669"/>
    <property type="project" value="InterPro"/>
</dbReference>
<dbReference type="Pfam" id="PF00732">
    <property type="entry name" value="GMC_oxred_N"/>
    <property type="match status" value="1"/>
</dbReference>
<dbReference type="Pfam" id="PF05199">
    <property type="entry name" value="GMC_oxred_C"/>
    <property type="match status" value="1"/>
</dbReference>
<dbReference type="InterPro" id="IPR036188">
    <property type="entry name" value="FAD/NAD-bd_sf"/>
</dbReference>
<dbReference type="InterPro" id="IPR012132">
    <property type="entry name" value="GMC_OxRdtase"/>
</dbReference>
<protein>
    <submittedName>
        <fullName evidence="8">GMC oxidoreductase</fullName>
    </submittedName>
</protein>
<dbReference type="OrthoDB" id="9785276at2"/>
<evidence type="ECO:0000256" key="1">
    <source>
        <dbReference type="ARBA" id="ARBA00001974"/>
    </source>
</evidence>
<dbReference type="PROSITE" id="PS00623">
    <property type="entry name" value="GMC_OXRED_1"/>
    <property type="match status" value="1"/>
</dbReference>
<feature type="binding site" evidence="5">
    <location>
        <position position="218"/>
    </location>
    <ligand>
        <name>FAD</name>
        <dbReference type="ChEBI" id="CHEBI:57692"/>
    </ligand>
</feature>
<proteinExistence type="inferred from homology"/>
<dbReference type="Gene3D" id="3.50.50.60">
    <property type="entry name" value="FAD/NAD(P)-binding domain"/>
    <property type="match status" value="1"/>
</dbReference>
<feature type="domain" description="Glucose-methanol-choline oxidoreductase N-terminal" evidence="7">
    <location>
        <begin position="81"/>
        <end position="104"/>
    </location>
</feature>
<evidence type="ECO:0000256" key="5">
    <source>
        <dbReference type="PIRSR" id="PIRSR000137-2"/>
    </source>
</evidence>
<evidence type="ECO:0000256" key="3">
    <source>
        <dbReference type="ARBA" id="ARBA00022630"/>
    </source>
</evidence>
<evidence type="ECO:0000313" key="8">
    <source>
        <dbReference type="EMBL" id="EKF41851.1"/>
    </source>
</evidence>
<dbReference type="SUPFAM" id="SSF51905">
    <property type="entry name" value="FAD/NAD(P)-binding domain"/>
    <property type="match status" value="1"/>
</dbReference>
<dbReference type="InterPro" id="IPR007867">
    <property type="entry name" value="GMC_OxRtase_C"/>
</dbReference>
<sequence>MSGYDYIIVGSGTAGSTLANRLTADGQTRVLLLEMGGHDRRFWLKLPVGYFKSIYNSRVSHLYRGEPDEGIAGRRMDCPRGRVVGGSSSINGLIFIRGQHQDFDDWEAMGATGWGYRDVLQSFRSIERYDGPPSQYRGAHGPLGVSDLRNDNPACRDWLDAARGYGLPDNPDFNGESTYGIGSYQLTLNGRWRDSAATAFLHPVRDRQNLTVALRAGVTGLVFEGKRAVGVTYLQNGEQKSVRAEREVILCAGSVQTPQLLQLAGIGPAALLRQHGIKVRHDAPEVGANLQDHLQMRTIVELTDKRDSLNDHVRNPLKLAQMGLEWLFGARGPLTVGAGQVGGAMCTKYADAGRPDLQLFVMPLSVDKPGTPLHRYSGFTTSFWQCHPESRGDIRIRDTDPFSDPEIRLNYLSRQRDCDTMVEGMRIVRELYRQPAFRDRWRREVIPGEEYQTDEEVLGAIRRMSGTVYHLVGTCRMGSDEHAVVDPQLRVNGVEGLRVVDASVMPRITSANTNAPTYMIAEKAAGIILGTNDAARGERPAA</sequence>
<comment type="caution">
    <text evidence="8">The sequence shown here is derived from an EMBL/GenBank/DDBJ whole genome shotgun (WGS) entry which is preliminary data.</text>
</comment>